<evidence type="ECO:0000313" key="2">
    <source>
        <dbReference type="EMBL" id="SDM74130.1"/>
    </source>
</evidence>
<evidence type="ECO:0000313" key="3">
    <source>
        <dbReference type="Proteomes" id="UP000199451"/>
    </source>
</evidence>
<accession>A0A1G9VPQ7</accession>
<protein>
    <submittedName>
        <fullName evidence="2">Uncharacterized protein</fullName>
    </submittedName>
</protein>
<reference evidence="3" key="1">
    <citation type="submission" date="2016-10" db="EMBL/GenBank/DDBJ databases">
        <authorList>
            <person name="Varghese N."/>
            <person name="Submissions S."/>
        </authorList>
    </citation>
    <scope>NUCLEOTIDE SEQUENCE [LARGE SCALE GENOMIC DNA]</scope>
    <source>
        <strain evidence="3">CGMCC 1.10119</strain>
    </source>
</reference>
<keyword evidence="3" id="KW-1185">Reference proteome</keyword>
<feature type="compositionally biased region" description="Low complexity" evidence="1">
    <location>
        <begin position="79"/>
        <end position="98"/>
    </location>
</feature>
<proteinExistence type="predicted"/>
<feature type="region of interest" description="Disordered" evidence="1">
    <location>
        <begin position="25"/>
        <end position="104"/>
    </location>
</feature>
<evidence type="ECO:0000256" key="1">
    <source>
        <dbReference type="SAM" id="MobiDB-lite"/>
    </source>
</evidence>
<dbReference type="RefSeq" id="WP_089697769.1">
    <property type="nucleotide sequence ID" value="NZ_FNHL01000003.1"/>
</dbReference>
<gene>
    <name evidence="2" type="ORF">SAMN04487949_2458</name>
</gene>
<organism evidence="2 3">
    <name type="scientific">Halogranum gelatinilyticum</name>
    <dbReference type="NCBI Taxonomy" id="660521"/>
    <lineage>
        <taxon>Archaea</taxon>
        <taxon>Methanobacteriati</taxon>
        <taxon>Methanobacteriota</taxon>
        <taxon>Stenosarchaea group</taxon>
        <taxon>Halobacteria</taxon>
        <taxon>Halobacteriales</taxon>
        <taxon>Haloferacaceae</taxon>
    </lineage>
</organism>
<feature type="compositionally biased region" description="Low complexity" evidence="1">
    <location>
        <begin position="27"/>
        <end position="40"/>
    </location>
</feature>
<feature type="compositionally biased region" description="Gly residues" evidence="1">
    <location>
        <begin position="45"/>
        <end position="55"/>
    </location>
</feature>
<dbReference type="EMBL" id="FNHL01000003">
    <property type="protein sequence ID" value="SDM74130.1"/>
    <property type="molecule type" value="Genomic_DNA"/>
</dbReference>
<name>A0A1G9VPQ7_9EURY</name>
<sequence length="222" mass="23535">MPDGGTTRRRLLGLVSTGVAVAVAGCETTPEDTTTTETAEPLVGGDAGSGDGDGGSDTATPTGDSGGNGGSGSGGSGGDSAATTDAPTESEPTGTPTVVPVPPPNALQVVERGLSVRQDDYYTYVDVRLELENTSDVTFTQLEFRVTVSYDPVDGEPREIGSGYVERRWPREERNRVDQGFAPGETYEFTERVRFETDGRAGRSSDDSRFSFDIAYRRVAYR</sequence>
<dbReference type="STRING" id="660521.SAMN04487949_2458"/>
<feature type="compositionally biased region" description="Gly residues" evidence="1">
    <location>
        <begin position="64"/>
        <end position="78"/>
    </location>
</feature>
<dbReference type="AlphaFoldDB" id="A0A1G9VPQ7"/>
<dbReference type="Proteomes" id="UP000199451">
    <property type="component" value="Unassembled WGS sequence"/>
</dbReference>